<proteinExistence type="predicted"/>
<feature type="non-terminal residue" evidence="2">
    <location>
        <position position="1"/>
    </location>
</feature>
<gene>
    <name evidence="2" type="ORF">K0T92_16085</name>
</gene>
<organism evidence="2 3">
    <name type="scientific">Paenibacillus oenotherae</name>
    <dbReference type="NCBI Taxonomy" id="1435645"/>
    <lineage>
        <taxon>Bacteria</taxon>
        <taxon>Bacillati</taxon>
        <taxon>Bacillota</taxon>
        <taxon>Bacilli</taxon>
        <taxon>Bacillales</taxon>
        <taxon>Paenibacillaceae</taxon>
        <taxon>Paenibacillus</taxon>
    </lineage>
</organism>
<keyword evidence="3" id="KW-1185">Reference proteome</keyword>
<evidence type="ECO:0000256" key="1">
    <source>
        <dbReference type="SAM" id="Phobius"/>
    </source>
</evidence>
<evidence type="ECO:0000313" key="3">
    <source>
        <dbReference type="Proteomes" id="UP000812277"/>
    </source>
</evidence>
<keyword evidence="1" id="KW-0812">Transmembrane</keyword>
<name>A0ABS7D8J9_9BACL</name>
<comment type="caution">
    <text evidence="2">The sequence shown here is derived from an EMBL/GenBank/DDBJ whole genome shotgun (WGS) entry which is preliminary data.</text>
</comment>
<dbReference type="Proteomes" id="UP000812277">
    <property type="component" value="Unassembled WGS sequence"/>
</dbReference>
<keyword evidence="1" id="KW-0472">Membrane</keyword>
<dbReference type="EMBL" id="JAHZIJ010000011">
    <property type="protein sequence ID" value="MBW7476264.1"/>
    <property type="molecule type" value="Genomic_DNA"/>
</dbReference>
<dbReference type="RefSeq" id="WP_219873497.1">
    <property type="nucleotide sequence ID" value="NZ_JAHZIJ010000011.1"/>
</dbReference>
<keyword evidence="1" id="KW-1133">Transmembrane helix</keyword>
<evidence type="ECO:0000313" key="2">
    <source>
        <dbReference type="EMBL" id="MBW7476264.1"/>
    </source>
</evidence>
<protein>
    <submittedName>
        <fullName evidence="2">Uncharacterized protein</fullName>
    </submittedName>
</protein>
<sequence length="116" mass="13163">DTIVGKRFPFRRGVVTIYGTGTSSFCKIPLCIWCLWFFAKFLPLRRKEGEIPALWQAFHLYGARNEQIHAVSQVSPSSRIAYYASRLSRRLNYGSSSGEEHIKCPMIAGIPHRTAS</sequence>
<feature type="transmembrane region" description="Helical" evidence="1">
    <location>
        <begin position="15"/>
        <end position="38"/>
    </location>
</feature>
<accession>A0ABS7D8J9</accession>
<reference evidence="2 3" key="1">
    <citation type="submission" date="2021-07" db="EMBL/GenBank/DDBJ databases">
        <title>Paenibacillus radiodurans sp. nov., isolated from the southeastern edge of Tengger Desert.</title>
        <authorList>
            <person name="Zhang G."/>
        </authorList>
    </citation>
    <scope>NUCLEOTIDE SEQUENCE [LARGE SCALE GENOMIC DNA]</scope>
    <source>
        <strain evidence="2 3">DT7-4</strain>
    </source>
</reference>